<dbReference type="Gene3D" id="3.40.630.30">
    <property type="match status" value="1"/>
</dbReference>
<dbReference type="SUPFAM" id="SSF55729">
    <property type="entry name" value="Acyl-CoA N-acyltransferases (Nat)"/>
    <property type="match status" value="1"/>
</dbReference>
<proteinExistence type="predicted"/>
<evidence type="ECO:0000313" key="4">
    <source>
        <dbReference type="EMBL" id="MBB4140174.1"/>
    </source>
</evidence>
<feature type="domain" description="N-acetyltransferase" evidence="3">
    <location>
        <begin position="4"/>
        <end position="162"/>
    </location>
</feature>
<comment type="caution">
    <text evidence="4">The sequence shown here is derived from an EMBL/GenBank/DDBJ whole genome shotgun (WGS) entry which is preliminary data.</text>
</comment>
<dbReference type="Pfam" id="PF13508">
    <property type="entry name" value="Acetyltransf_7"/>
    <property type="match status" value="1"/>
</dbReference>
<dbReference type="PANTHER" id="PTHR43877:SF1">
    <property type="entry name" value="ACETYLTRANSFERASE"/>
    <property type="match status" value="1"/>
</dbReference>
<evidence type="ECO:0000256" key="2">
    <source>
        <dbReference type="ARBA" id="ARBA00023315"/>
    </source>
</evidence>
<reference evidence="4 5" key="1">
    <citation type="submission" date="2020-08" db="EMBL/GenBank/DDBJ databases">
        <title>Sequencing the genomes of 1000 actinobacteria strains.</title>
        <authorList>
            <person name="Klenk H.-P."/>
        </authorList>
    </citation>
    <scope>NUCLEOTIDE SEQUENCE [LARGE SCALE GENOMIC DNA]</scope>
    <source>
        <strain evidence="4 5">DSM 19600</strain>
    </source>
</reference>
<keyword evidence="2" id="KW-0012">Acyltransferase</keyword>
<evidence type="ECO:0000259" key="3">
    <source>
        <dbReference type="PROSITE" id="PS51186"/>
    </source>
</evidence>
<dbReference type="InterPro" id="IPR000182">
    <property type="entry name" value="GNAT_dom"/>
</dbReference>
<keyword evidence="4" id="KW-0687">Ribonucleoprotein</keyword>
<dbReference type="CDD" id="cd04301">
    <property type="entry name" value="NAT_SF"/>
    <property type="match status" value="1"/>
</dbReference>
<dbReference type="EMBL" id="JACIFH010000001">
    <property type="protein sequence ID" value="MBB4140174.1"/>
    <property type="molecule type" value="Genomic_DNA"/>
</dbReference>
<dbReference type="GO" id="GO:0016747">
    <property type="term" value="F:acyltransferase activity, transferring groups other than amino-acyl groups"/>
    <property type="evidence" value="ECO:0007669"/>
    <property type="project" value="InterPro"/>
</dbReference>
<dbReference type="Proteomes" id="UP000549113">
    <property type="component" value="Unassembled WGS sequence"/>
</dbReference>
<dbReference type="GO" id="GO:0005840">
    <property type="term" value="C:ribosome"/>
    <property type="evidence" value="ECO:0007669"/>
    <property type="project" value="UniProtKB-KW"/>
</dbReference>
<gene>
    <name evidence="4" type="ORF">BKA10_001968</name>
</gene>
<protein>
    <submittedName>
        <fullName evidence="4">Ribosomal protein S18 acetylase RimI-like enzyme</fullName>
    </submittedName>
</protein>
<sequence>MASVSVRPATEADAAEIARVQVQGWHEAYTGRMPQSVLDDLDVTQRTGVWARIIASGRSGVWVAESDDHTIGFASAGPSMDDDDVPGRLQLYAIYVLATHYGSGAGTALLDAAIGAEPASLWVLEDNPRARAFYAKHGFAPDGTAKEDLAWGAPIHEVRLTR</sequence>
<evidence type="ECO:0000313" key="5">
    <source>
        <dbReference type="Proteomes" id="UP000549113"/>
    </source>
</evidence>
<keyword evidence="1" id="KW-0808">Transferase</keyword>
<dbReference type="InterPro" id="IPR050832">
    <property type="entry name" value="Bact_Acetyltransf"/>
</dbReference>
<dbReference type="PANTHER" id="PTHR43877">
    <property type="entry name" value="AMINOALKYLPHOSPHONATE N-ACETYLTRANSFERASE-RELATED-RELATED"/>
    <property type="match status" value="1"/>
</dbReference>
<dbReference type="AlphaFoldDB" id="A0AA40VM88"/>
<keyword evidence="5" id="KW-1185">Reference proteome</keyword>
<name>A0AA40VM88_9MICO</name>
<dbReference type="InterPro" id="IPR016181">
    <property type="entry name" value="Acyl_CoA_acyltransferase"/>
</dbReference>
<organism evidence="4 5">
    <name type="scientific">Microbacterium invictum</name>
    <dbReference type="NCBI Taxonomy" id="515415"/>
    <lineage>
        <taxon>Bacteria</taxon>
        <taxon>Bacillati</taxon>
        <taxon>Actinomycetota</taxon>
        <taxon>Actinomycetes</taxon>
        <taxon>Micrococcales</taxon>
        <taxon>Microbacteriaceae</taxon>
        <taxon>Microbacterium</taxon>
    </lineage>
</organism>
<evidence type="ECO:0000256" key="1">
    <source>
        <dbReference type="ARBA" id="ARBA00022679"/>
    </source>
</evidence>
<accession>A0AA40VM88</accession>
<dbReference type="PROSITE" id="PS51186">
    <property type="entry name" value="GNAT"/>
    <property type="match status" value="1"/>
</dbReference>
<dbReference type="RefSeq" id="WP_183499745.1">
    <property type="nucleotide sequence ID" value="NZ_BAABCO010000002.1"/>
</dbReference>
<keyword evidence="4" id="KW-0689">Ribosomal protein</keyword>